<evidence type="ECO:0000313" key="3">
    <source>
        <dbReference type="EMBL" id="TYJ52579.1"/>
    </source>
</evidence>
<dbReference type="InterPro" id="IPR001680">
    <property type="entry name" value="WD40_rpt"/>
</dbReference>
<organism evidence="3 4">
    <name type="scientific">Cryptococcus floricola</name>
    <dbReference type="NCBI Taxonomy" id="2591691"/>
    <lineage>
        <taxon>Eukaryota</taxon>
        <taxon>Fungi</taxon>
        <taxon>Dikarya</taxon>
        <taxon>Basidiomycota</taxon>
        <taxon>Agaricomycotina</taxon>
        <taxon>Tremellomycetes</taxon>
        <taxon>Tremellales</taxon>
        <taxon>Cryptococcaceae</taxon>
        <taxon>Cryptococcus</taxon>
    </lineage>
</organism>
<dbReference type="InterPro" id="IPR001810">
    <property type="entry name" value="F-box_dom"/>
</dbReference>
<dbReference type="SMART" id="SM00320">
    <property type="entry name" value="WD40"/>
    <property type="match status" value="4"/>
</dbReference>
<dbReference type="Gene3D" id="1.20.1280.50">
    <property type="match status" value="1"/>
</dbReference>
<feature type="region of interest" description="Disordered" evidence="1">
    <location>
        <begin position="223"/>
        <end position="248"/>
    </location>
</feature>
<feature type="region of interest" description="Disordered" evidence="1">
    <location>
        <begin position="1"/>
        <end position="20"/>
    </location>
</feature>
<feature type="region of interest" description="Disordered" evidence="1">
    <location>
        <begin position="764"/>
        <end position="783"/>
    </location>
</feature>
<evidence type="ECO:0000256" key="1">
    <source>
        <dbReference type="SAM" id="MobiDB-lite"/>
    </source>
</evidence>
<dbReference type="SUPFAM" id="SSF81383">
    <property type="entry name" value="F-box domain"/>
    <property type="match status" value="1"/>
</dbReference>
<feature type="compositionally biased region" description="Low complexity" evidence="1">
    <location>
        <begin position="855"/>
        <end position="866"/>
    </location>
</feature>
<reference evidence="3 4" key="1">
    <citation type="submission" date="2017-05" db="EMBL/GenBank/DDBJ databases">
        <title>The Genome Sequence of Tsuchiyaea wingfieldii DSM 27421.</title>
        <authorList>
            <person name="Cuomo C."/>
            <person name="Passer A."/>
            <person name="Billmyre B."/>
            <person name="Heitman J."/>
        </authorList>
    </citation>
    <scope>NUCLEOTIDE SEQUENCE [LARGE SCALE GENOMIC DNA]</scope>
    <source>
        <strain evidence="3 4">DSM 27421</strain>
    </source>
</reference>
<feature type="compositionally biased region" description="Polar residues" evidence="1">
    <location>
        <begin position="803"/>
        <end position="816"/>
    </location>
</feature>
<proteinExistence type="predicted"/>
<evidence type="ECO:0000313" key="4">
    <source>
        <dbReference type="Proteomes" id="UP000322245"/>
    </source>
</evidence>
<feature type="compositionally biased region" description="Basic and acidic residues" evidence="1">
    <location>
        <begin position="764"/>
        <end position="778"/>
    </location>
</feature>
<feature type="compositionally biased region" description="Low complexity" evidence="1">
    <location>
        <begin position="583"/>
        <end position="602"/>
    </location>
</feature>
<protein>
    <recommendedName>
        <fullName evidence="2">F-box domain-containing protein</fullName>
    </recommendedName>
</protein>
<dbReference type="Pfam" id="PF12937">
    <property type="entry name" value="F-box-like"/>
    <property type="match status" value="1"/>
</dbReference>
<feature type="region of interest" description="Disordered" evidence="1">
    <location>
        <begin position="794"/>
        <end position="819"/>
    </location>
</feature>
<dbReference type="AlphaFoldDB" id="A0A5D3AQR1"/>
<comment type="caution">
    <text evidence="3">The sequence shown here is derived from an EMBL/GenBank/DDBJ whole genome shotgun (WGS) entry which is preliminary data.</text>
</comment>
<dbReference type="PROSITE" id="PS50181">
    <property type="entry name" value="FBOX"/>
    <property type="match status" value="1"/>
</dbReference>
<keyword evidence="4" id="KW-1185">Reference proteome</keyword>
<gene>
    <name evidence="3" type="ORF">B9479_006829</name>
</gene>
<dbReference type="SMART" id="SM00256">
    <property type="entry name" value="FBOX"/>
    <property type="match status" value="1"/>
</dbReference>
<dbReference type="Gene3D" id="2.130.10.10">
    <property type="entry name" value="YVTN repeat-like/Quinoprotein amine dehydrogenase"/>
    <property type="match status" value="1"/>
</dbReference>
<feature type="compositionally biased region" description="Gly residues" evidence="1">
    <location>
        <begin position="878"/>
        <end position="887"/>
    </location>
</feature>
<dbReference type="EMBL" id="NIDF01000127">
    <property type="protein sequence ID" value="TYJ52579.1"/>
    <property type="molecule type" value="Genomic_DNA"/>
</dbReference>
<feature type="region of interest" description="Disordered" evidence="1">
    <location>
        <begin position="31"/>
        <end position="77"/>
    </location>
</feature>
<dbReference type="InterPro" id="IPR036322">
    <property type="entry name" value="WD40_repeat_dom_sf"/>
</dbReference>
<feature type="domain" description="F-box" evidence="2">
    <location>
        <begin position="83"/>
        <end position="129"/>
    </location>
</feature>
<evidence type="ECO:0000259" key="2">
    <source>
        <dbReference type="PROSITE" id="PS50181"/>
    </source>
</evidence>
<name>A0A5D3AQR1_9TREE</name>
<dbReference type="Proteomes" id="UP000322245">
    <property type="component" value="Unassembled WGS sequence"/>
</dbReference>
<dbReference type="InterPro" id="IPR036047">
    <property type="entry name" value="F-box-like_dom_sf"/>
</dbReference>
<feature type="region of interest" description="Disordered" evidence="1">
    <location>
        <begin position="573"/>
        <end position="612"/>
    </location>
</feature>
<feature type="region of interest" description="Disordered" evidence="1">
    <location>
        <begin position="909"/>
        <end position="944"/>
    </location>
</feature>
<feature type="region of interest" description="Disordered" evidence="1">
    <location>
        <begin position="853"/>
        <end position="896"/>
    </location>
</feature>
<dbReference type="SUPFAM" id="SSF50978">
    <property type="entry name" value="WD40 repeat-like"/>
    <property type="match status" value="1"/>
</dbReference>
<dbReference type="InterPro" id="IPR015943">
    <property type="entry name" value="WD40/YVTN_repeat-like_dom_sf"/>
</dbReference>
<sequence>MQPPPTANTTQHTTPPQVLHPSELDHIIDDDFAHLRLSSPHHKSTGRKSTPGGKKDDKGKGVMQQDNWKGKGKGKKKVGEGGECHLLNLPTDVLHVLLTRLPPRSLLRLSATCTALNAHCNNDTVWRHSYINQYFGVGVSRDAGRRKEVEILARGCTGIGERGWKRESLERLRMLERWQISKSSIVVHTPPTGLIHSISLSYPPHTPAPSKGLTVGKTRNKLSPKLLPATDQPHHTRQRHDTVPPSVTRSPPYMLSASLFAGGVVRSDPITGKVSKGFWGPSRDSNFHLRPTIDPSHEPSSVFLPKRSGGFVIWGLKNGGVVWTNVQTRQSGQGGRGGRAVSLNVYSDPRVGHAGEVRDVWTGGQGEDGARFVSAGDDGLVKLWLLVVPPGTGKGKKNTFVEGSLECLFTSSPAPSLLPNRSEDVKRRQNGKPDAIVFARYTSQGDIVAGITADGDLRVFFAASTAPKEVRLDLGSAEAEGEVKMMEMVSHISHISHIPGGGESVASVVVHRHRSSVVTRYDISSSGTVASTTLVSPGQAPISCVYTGLQADGGISLPKSGSATPMLARIVSPSPSPVPTPTPGAMAGTTPPAMSDLDLSLGSGSGSGLKSSEAEADKGQFILAGDEDGLLHLWSWNADAHPGEKEKERKALKSWVVHDSKITALDVSCSLFAVGTADGYIKILDPLPSSSSPLSFPFNDDSNTHILRAFHASHLSPAETLIASTDEPDARWYTVNKVGVEDDMVVAAVGRKVFGWRAGVLRGKKGEGEGRRRGEGKGGVRGGAKALHEDYEDYDQDLDSPHPLTTHSHSQNNRPTKPQPHELLEREAMEDIGLDDPEDALQYALMLSMEGPPGGASAFASASASRGGKEDFGSEYEAGGGAEGASGGWDTEGMDEETAEAIRQVEAFERAERVEEEKRRKEKGKEDEEMGRIMEAIVRSERGV</sequence>
<accession>A0A5D3AQR1</accession>
<feature type="compositionally biased region" description="Polar residues" evidence="1">
    <location>
        <begin position="7"/>
        <end position="16"/>
    </location>
</feature>